<name>A0A8H4TGA4_9HYPO</name>
<evidence type="ECO:0000256" key="2">
    <source>
        <dbReference type="ARBA" id="ARBA00022857"/>
    </source>
</evidence>
<dbReference type="PANTHER" id="PTHR24320">
    <property type="entry name" value="RETINOL DEHYDROGENASE"/>
    <property type="match status" value="1"/>
</dbReference>
<dbReference type="InterPro" id="IPR036291">
    <property type="entry name" value="NAD(P)-bd_dom_sf"/>
</dbReference>
<evidence type="ECO:0000313" key="4">
    <source>
        <dbReference type="EMBL" id="KAF4957353.1"/>
    </source>
</evidence>
<protein>
    <recommendedName>
        <fullName evidence="6">Short-chain dehydrogenase/reductase</fullName>
    </recommendedName>
</protein>
<dbReference type="SUPFAM" id="SSF51735">
    <property type="entry name" value="NAD(P)-binding Rossmann-fold domains"/>
    <property type="match status" value="1"/>
</dbReference>
<keyword evidence="5" id="KW-1185">Reference proteome</keyword>
<reference evidence="4" key="1">
    <citation type="journal article" date="2020" name="BMC Genomics">
        <title>Correction to: Identification and distribution of gene clusters required for synthesis of sphingolipid metabolism inhibitors in diverse species of the filamentous fungus Fusarium.</title>
        <authorList>
            <person name="Kim H.S."/>
            <person name="Lohmar J.M."/>
            <person name="Busman M."/>
            <person name="Brown D.W."/>
            <person name="Naumann T.A."/>
            <person name="Divon H.H."/>
            <person name="Lysoe E."/>
            <person name="Uhlig S."/>
            <person name="Proctor R.H."/>
        </authorList>
    </citation>
    <scope>NUCLEOTIDE SEQUENCE</scope>
    <source>
        <strain evidence="4">NRRL 20472</strain>
    </source>
</reference>
<accession>A0A8H4TGA4</accession>
<evidence type="ECO:0008006" key="6">
    <source>
        <dbReference type="Google" id="ProtNLM"/>
    </source>
</evidence>
<evidence type="ECO:0000313" key="5">
    <source>
        <dbReference type="Proteomes" id="UP000622797"/>
    </source>
</evidence>
<dbReference type="EMBL" id="JABEXW010000730">
    <property type="protein sequence ID" value="KAF4957353.1"/>
    <property type="molecule type" value="Genomic_DNA"/>
</dbReference>
<comment type="caution">
    <text evidence="4">The sequence shown here is derived from an EMBL/GenBank/DDBJ whole genome shotgun (WGS) entry which is preliminary data.</text>
</comment>
<dbReference type="AlphaFoldDB" id="A0A8H4TGA4"/>
<sequence>MSTMPFFQPPLDPLPTDLSARGQTVIVTGASSGLGQEFCRQFLTRHVSTLVLAVRNIPKGEQAKAAILADPEVQKLKIRPDVRVMRFDAASYKNIHDFATQVKQEFNQLHILMLNAGANGLNFRRTEDGHEETVQVNHLANALLYFELLPLLERTASSTGKPTRVSVTGSRMYDTGTLLKEPASTPPDHLLEFLDDKKNFKGFPRYGDTKLLILLLIHRLGKLYKSDKVIVNIFCPGLVDTPMTKDLPWFLRIAVAILGKVKGARKVEHGGWTGLNAALLVGPESHGQLIGDTTIEKIDDFYQSDNIKLLEDQVWQDTMGEVGKFSMVPEWAKGN</sequence>
<evidence type="ECO:0000256" key="1">
    <source>
        <dbReference type="ARBA" id="ARBA00006484"/>
    </source>
</evidence>
<organism evidence="4 5">
    <name type="scientific">Fusarium sarcochroum</name>
    <dbReference type="NCBI Taxonomy" id="1208366"/>
    <lineage>
        <taxon>Eukaryota</taxon>
        <taxon>Fungi</taxon>
        <taxon>Dikarya</taxon>
        <taxon>Ascomycota</taxon>
        <taxon>Pezizomycotina</taxon>
        <taxon>Sordariomycetes</taxon>
        <taxon>Hypocreomycetidae</taxon>
        <taxon>Hypocreales</taxon>
        <taxon>Nectriaceae</taxon>
        <taxon>Fusarium</taxon>
        <taxon>Fusarium lateritium species complex</taxon>
    </lineage>
</organism>
<dbReference type="Gene3D" id="3.40.50.720">
    <property type="entry name" value="NAD(P)-binding Rossmann-like Domain"/>
    <property type="match status" value="1"/>
</dbReference>
<gene>
    <name evidence="4" type="ORF">FSARC_11328</name>
</gene>
<dbReference type="PANTHER" id="PTHR24320:SF252">
    <property type="entry name" value="DEHYDROGENASE_REDUCTASE FAMILY PROTEIN, PUTATIVE (AFU_ORTHOLOGUE AFUA_3G08550)-RELATED"/>
    <property type="match status" value="1"/>
</dbReference>
<dbReference type="Pfam" id="PF00106">
    <property type="entry name" value="adh_short"/>
    <property type="match status" value="1"/>
</dbReference>
<evidence type="ECO:0000256" key="3">
    <source>
        <dbReference type="ARBA" id="ARBA00023002"/>
    </source>
</evidence>
<proteinExistence type="inferred from homology"/>
<comment type="similarity">
    <text evidence="1">Belongs to the short-chain dehydrogenases/reductases (SDR) family.</text>
</comment>
<dbReference type="InterPro" id="IPR002347">
    <property type="entry name" value="SDR_fam"/>
</dbReference>
<dbReference type="OrthoDB" id="542013at2759"/>
<keyword evidence="3" id="KW-0560">Oxidoreductase</keyword>
<keyword evidence="2" id="KW-0521">NADP</keyword>
<dbReference type="Proteomes" id="UP000622797">
    <property type="component" value="Unassembled WGS sequence"/>
</dbReference>
<dbReference type="PRINTS" id="PR00081">
    <property type="entry name" value="GDHRDH"/>
</dbReference>
<dbReference type="GO" id="GO:0016491">
    <property type="term" value="F:oxidoreductase activity"/>
    <property type="evidence" value="ECO:0007669"/>
    <property type="project" value="UniProtKB-KW"/>
</dbReference>
<reference evidence="4" key="2">
    <citation type="submission" date="2020-05" db="EMBL/GenBank/DDBJ databases">
        <authorList>
            <person name="Kim H.-S."/>
            <person name="Proctor R.H."/>
            <person name="Brown D.W."/>
        </authorList>
    </citation>
    <scope>NUCLEOTIDE SEQUENCE</scope>
    <source>
        <strain evidence="4">NRRL 20472</strain>
    </source>
</reference>